<evidence type="ECO:0000259" key="1">
    <source>
        <dbReference type="Pfam" id="PF13924"/>
    </source>
</evidence>
<keyword evidence="3" id="KW-1185">Reference proteome</keyword>
<dbReference type="InterPro" id="IPR024311">
    <property type="entry name" value="Lipocalin-like"/>
</dbReference>
<evidence type="ECO:0000313" key="2">
    <source>
        <dbReference type="EMBL" id="KAF1981201.1"/>
    </source>
</evidence>
<reference evidence="2" key="1">
    <citation type="journal article" date="2020" name="Stud. Mycol.">
        <title>101 Dothideomycetes genomes: a test case for predicting lifestyles and emergence of pathogens.</title>
        <authorList>
            <person name="Haridas S."/>
            <person name="Albert R."/>
            <person name="Binder M."/>
            <person name="Bloem J."/>
            <person name="Labutti K."/>
            <person name="Salamov A."/>
            <person name="Andreopoulos B."/>
            <person name="Baker S."/>
            <person name="Barry K."/>
            <person name="Bills G."/>
            <person name="Bluhm B."/>
            <person name="Cannon C."/>
            <person name="Castanera R."/>
            <person name="Culley D."/>
            <person name="Daum C."/>
            <person name="Ezra D."/>
            <person name="Gonzalez J."/>
            <person name="Henrissat B."/>
            <person name="Kuo A."/>
            <person name="Liang C."/>
            <person name="Lipzen A."/>
            <person name="Lutzoni F."/>
            <person name="Magnuson J."/>
            <person name="Mondo S."/>
            <person name="Nolan M."/>
            <person name="Ohm R."/>
            <person name="Pangilinan J."/>
            <person name="Park H.-J."/>
            <person name="Ramirez L."/>
            <person name="Alfaro M."/>
            <person name="Sun H."/>
            <person name="Tritt A."/>
            <person name="Yoshinaga Y."/>
            <person name="Zwiers L.-H."/>
            <person name="Turgeon B."/>
            <person name="Goodwin S."/>
            <person name="Spatafora J."/>
            <person name="Crous P."/>
            <person name="Grigoriev I."/>
        </authorList>
    </citation>
    <scope>NUCLEOTIDE SEQUENCE</scope>
    <source>
        <strain evidence="2">CBS 113979</strain>
    </source>
</reference>
<gene>
    <name evidence="2" type="ORF">K402DRAFT_398769</name>
</gene>
<sequence>MASPTATFAQPDSTVSLRGALAGAWQLESYIAHPADSSTAKPVYPMGKTVIGIIMYTPNGYMSAQLRMPGQKAFKPGDAGDSAWAEAGRRYFAYSGPYFVVDGPDGKVLLRHGFKVCNLPGSVGEVEPRAWRFEDDGKLLILGGDEATVIMGALRIPELRWRRMGDNFATETPSRLP</sequence>
<protein>
    <recommendedName>
        <fullName evidence="1">Lipocalin-like domain-containing protein</fullName>
    </recommendedName>
</protein>
<dbReference type="AlphaFoldDB" id="A0A6G1GJW3"/>
<feature type="domain" description="Lipocalin-like" evidence="1">
    <location>
        <begin position="23"/>
        <end position="140"/>
    </location>
</feature>
<organism evidence="2 3">
    <name type="scientific">Aulographum hederae CBS 113979</name>
    <dbReference type="NCBI Taxonomy" id="1176131"/>
    <lineage>
        <taxon>Eukaryota</taxon>
        <taxon>Fungi</taxon>
        <taxon>Dikarya</taxon>
        <taxon>Ascomycota</taxon>
        <taxon>Pezizomycotina</taxon>
        <taxon>Dothideomycetes</taxon>
        <taxon>Pleosporomycetidae</taxon>
        <taxon>Aulographales</taxon>
        <taxon>Aulographaceae</taxon>
    </lineage>
</organism>
<evidence type="ECO:0000313" key="3">
    <source>
        <dbReference type="Proteomes" id="UP000800041"/>
    </source>
</evidence>
<dbReference type="Pfam" id="PF13924">
    <property type="entry name" value="Lipocalin_5"/>
    <property type="match status" value="1"/>
</dbReference>
<dbReference type="OrthoDB" id="3904217at2759"/>
<dbReference type="Proteomes" id="UP000800041">
    <property type="component" value="Unassembled WGS sequence"/>
</dbReference>
<proteinExistence type="predicted"/>
<name>A0A6G1GJW3_9PEZI</name>
<accession>A0A6G1GJW3</accession>
<dbReference type="EMBL" id="ML977205">
    <property type="protein sequence ID" value="KAF1981201.1"/>
    <property type="molecule type" value="Genomic_DNA"/>
</dbReference>